<dbReference type="OrthoDB" id="6399558at2"/>
<evidence type="ECO:0008006" key="4">
    <source>
        <dbReference type="Google" id="ProtNLM"/>
    </source>
</evidence>
<dbReference type="AlphaFoldDB" id="A0A1M5X1F6"/>
<evidence type="ECO:0000313" key="3">
    <source>
        <dbReference type="Proteomes" id="UP000184268"/>
    </source>
</evidence>
<evidence type="ECO:0000313" key="2">
    <source>
        <dbReference type="EMBL" id="SHH93659.1"/>
    </source>
</evidence>
<proteinExistence type="predicted"/>
<keyword evidence="3" id="KW-1185">Reference proteome</keyword>
<protein>
    <recommendedName>
        <fullName evidence="4">Lipoprotein</fullName>
    </recommendedName>
</protein>
<dbReference type="RefSeq" id="WP_067661162.1">
    <property type="nucleotide sequence ID" value="NZ_FQXG01000005.1"/>
</dbReference>
<feature type="signal peptide" evidence="1">
    <location>
        <begin position="1"/>
        <end position="19"/>
    </location>
</feature>
<dbReference type="PROSITE" id="PS51257">
    <property type="entry name" value="PROKAR_LIPOPROTEIN"/>
    <property type="match status" value="1"/>
</dbReference>
<evidence type="ECO:0000256" key="1">
    <source>
        <dbReference type="SAM" id="SignalP"/>
    </source>
</evidence>
<dbReference type="Proteomes" id="UP000184268">
    <property type="component" value="Unassembled WGS sequence"/>
</dbReference>
<reference evidence="2 3" key="1">
    <citation type="submission" date="2016-11" db="EMBL/GenBank/DDBJ databases">
        <authorList>
            <person name="Jaros S."/>
            <person name="Januszkiewicz K."/>
            <person name="Wedrychowicz H."/>
        </authorList>
    </citation>
    <scope>NUCLEOTIDE SEQUENCE [LARGE SCALE GENOMIC DNA]</scope>
    <source>
        <strain evidence="2 3">DSM 16917</strain>
    </source>
</reference>
<dbReference type="EMBL" id="FQXG01000005">
    <property type="protein sequence ID" value="SHH93659.1"/>
    <property type="molecule type" value="Genomic_DNA"/>
</dbReference>
<dbReference type="STRING" id="299255.SAMN02745129_3147"/>
<keyword evidence="1" id="KW-0732">Signal</keyword>
<name>A0A1M5X1F6_9GAMM</name>
<feature type="chain" id="PRO_5009914814" description="Lipoprotein" evidence="1">
    <location>
        <begin position="20"/>
        <end position="153"/>
    </location>
</feature>
<gene>
    <name evidence="2" type="ORF">SAMN02745129_3147</name>
</gene>
<accession>A0A1M5X1F6</accession>
<sequence length="153" mass="16531">MKRAIGLAGVLALSLTACSSDSDKRVNVDEANELVVSAITLDVETYQVGFRLHDGNGNAVSGVNDYSVTYYGFAGEEHTAFSFPWHSAEQFGCGQEVPACLGDLEEHAKGQYRFLPDQAPEMGWRIEDVKLTVRVHGARTSSAPEVVVPEAAQ</sequence>
<organism evidence="2 3">
    <name type="scientific">Ferrimonas marina</name>
    <dbReference type="NCBI Taxonomy" id="299255"/>
    <lineage>
        <taxon>Bacteria</taxon>
        <taxon>Pseudomonadati</taxon>
        <taxon>Pseudomonadota</taxon>
        <taxon>Gammaproteobacteria</taxon>
        <taxon>Alteromonadales</taxon>
        <taxon>Ferrimonadaceae</taxon>
        <taxon>Ferrimonas</taxon>
    </lineage>
</organism>